<name>A0A377Q6G7_9NEIS</name>
<evidence type="ECO:0000313" key="4">
    <source>
        <dbReference type="Proteomes" id="UP000295794"/>
    </source>
</evidence>
<dbReference type="RefSeq" id="WP_115226746.1">
    <property type="nucleotide sequence ID" value="NZ_CAWOLO010000005.1"/>
</dbReference>
<dbReference type="OrthoDB" id="9149550at2"/>
<evidence type="ECO:0000313" key="2">
    <source>
        <dbReference type="EMBL" id="TCU87090.1"/>
    </source>
</evidence>
<reference evidence="2 4" key="2">
    <citation type="submission" date="2019-03" db="EMBL/GenBank/DDBJ databases">
        <title>Genomic Encyclopedia of Type Strains, Phase IV (KMG-IV): sequencing the most valuable type-strain genomes for metagenomic binning, comparative biology and taxonomic classification.</title>
        <authorList>
            <person name="Goeker M."/>
        </authorList>
    </citation>
    <scope>NUCLEOTIDE SEQUENCE [LARGE SCALE GENOMIC DNA]</scope>
    <source>
        <strain evidence="2 4">DSM 3764</strain>
    </source>
</reference>
<keyword evidence="4" id="KW-1185">Reference proteome</keyword>
<dbReference type="Gene3D" id="3.40.50.2000">
    <property type="entry name" value="Glycogen Phosphorylase B"/>
    <property type="match status" value="1"/>
</dbReference>
<dbReference type="GO" id="GO:0016740">
    <property type="term" value="F:transferase activity"/>
    <property type="evidence" value="ECO:0007669"/>
    <property type="project" value="UniProtKB-KW"/>
</dbReference>
<evidence type="ECO:0000313" key="1">
    <source>
        <dbReference type="EMBL" id="STQ90422.1"/>
    </source>
</evidence>
<protein>
    <submittedName>
        <fullName evidence="2">Glycosyltransferase involved in cell wall biosynthesis</fullName>
    </submittedName>
    <submittedName>
        <fullName evidence="1">PEP-CTERM/exosortase A-associated glycosyltransferase, Daro_2409 family</fullName>
    </submittedName>
</protein>
<dbReference type="AlphaFoldDB" id="A0A377Q6G7"/>
<organism evidence="1 3">
    <name type="scientific">Iodobacter fluviatilis</name>
    <dbReference type="NCBI Taxonomy" id="537"/>
    <lineage>
        <taxon>Bacteria</taxon>
        <taxon>Pseudomonadati</taxon>
        <taxon>Pseudomonadota</taxon>
        <taxon>Betaproteobacteria</taxon>
        <taxon>Neisseriales</taxon>
        <taxon>Chitinibacteraceae</taxon>
        <taxon>Iodobacter</taxon>
    </lineage>
</organism>
<dbReference type="EMBL" id="UGHR01000001">
    <property type="protein sequence ID" value="STQ90422.1"/>
    <property type="molecule type" value="Genomic_DNA"/>
</dbReference>
<gene>
    <name evidence="2" type="ORF">EV682_105215</name>
    <name evidence="1" type="ORF">NCTC11159_01486</name>
</gene>
<dbReference type="SUPFAM" id="SSF53756">
    <property type="entry name" value="UDP-Glycosyltransferase/glycogen phosphorylase"/>
    <property type="match status" value="1"/>
</dbReference>
<dbReference type="Pfam" id="PF13692">
    <property type="entry name" value="Glyco_trans_1_4"/>
    <property type="match status" value="1"/>
</dbReference>
<evidence type="ECO:0000313" key="3">
    <source>
        <dbReference type="Proteomes" id="UP000255108"/>
    </source>
</evidence>
<dbReference type="EMBL" id="SMBT01000005">
    <property type="protein sequence ID" value="TCU87090.1"/>
    <property type="molecule type" value="Genomic_DNA"/>
</dbReference>
<proteinExistence type="predicted"/>
<reference evidence="1 3" key="1">
    <citation type="submission" date="2018-06" db="EMBL/GenBank/DDBJ databases">
        <authorList>
            <consortium name="Pathogen Informatics"/>
            <person name="Doyle S."/>
        </authorList>
    </citation>
    <scope>NUCLEOTIDE SEQUENCE [LARGE SCALE GENOMIC DNA]</scope>
    <source>
        <strain evidence="1 3">NCTC11159</strain>
    </source>
</reference>
<dbReference type="PANTHER" id="PTHR12526">
    <property type="entry name" value="GLYCOSYLTRANSFERASE"/>
    <property type="match status" value="1"/>
</dbReference>
<accession>A0A377Q6G7</accession>
<keyword evidence="1" id="KW-0808">Transferase</keyword>
<sequence length="399" mass="43830">MRIALIAPLPPEQSGIADYADAFQNALSQEGLEMSLPFKNKRLGHTAQQVDLQMKKINWRDVDLVHAELGGGRNGEFLALEWLARHHPLLPLSATVHDPERLIWRPPGWPNALSKHLPRRAYQVLVLLCDPWTLARERRLAAKLTSLITLTDLGARCLAQRMRLPEGKVLQIAHGNQIVPAWPLPPLPAKGALKLLYFGFIYRGKGIEDLIAALAILIAKRPEAMLELTLAGGTAPEMTFANGASYLDELKTLLKAAGLPAHMVRWQLDVPTAEIVPLIQSHHVLILPYQESKKLAFLGQMRGTSGVLSWAAACGRSVISSDARAFAEEVSFGNGAVYPQGNQAALAAQLLQLLDQPALLQERSKGAEALGMARRWPNIAKQFRKLFASLIQGKPNALH</sequence>
<dbReference type="Proteomes" id="UP000255108">
    <property type="component" value="Unassembled WGS sequence"/>
</dbReference>
<dbReference type="Proteomes" id="UP000295794">
    <property type="component" value="Unassembled WGS sequence"/>
</dbReference>